<dbReference type="GO" id="GO:0016020">
    <property type="term" value="C:membrane"/>
    <property type="evidence" value="ECO:0007669"/>
    <property type="project" value="UniProtKB-SubCell"/>
</dbReference>
<feature type="transmembrane region" description="Helical" evidence="5">
    <location>
        <begin position="528"/>
        <end position="548"/>
    </location>
</feature>
<accession>A0A3M6VF27</accession>
<reference evidence="7 8" key="1">
    <citation type="submission" date="2018-06" db="EMBL/GenBank/DDBJ databases">
        <title>Comparative genomics of downy mildews reveals potential adaptations to biotrophy.</title>
        <authorList>
            <person name="Fletcher K."/>
            <person name="Klosterman S.J."/>
            <person name="Derevnina L."/>
            <person name="Martin F."/>
            <person name="Koike S."/>
            <person name="Reyes Chin-Wo S."/>
            <person name="Mou B."/>
            <person name="Michelmore R."/>
        </authorList>
    </citation>
    <scope>NUCLEOTIDE SEQUENCE [LARGE SCALE GENOMIC DNA]</scope>
    <source>
        <strain evidence="7 8">R14</strain>
    </source>
</reference>
<feature type="transmembrane region" description="Helical" evidence="5">
    <location>
        <begin position="32"/>
        <end position="53"/>
    </location>
</feature>
<feature type="domain" description="EamA" evidence="6">
    <location>
        <begin position="215"/>
        <end position="346"/>
    </location>
</feature>
<feature type="transmembrane region" description="Helical" evidence="5">
    <location>
        <begin position="440"/>
        <end position="459"/>
    </location>
</feature>
<feature type="transmembrane region" description="Helical" evidence="5">
    <location>
        <begin position="560"/>
        <end position="582"/>
    </location>
</feature>
<feature type="transmembrane region" description="Helical" evidence="5">
    <location>
        <begin position="643"/>
        <end position="663"/>
    </location>
</feature>
<sequence length="669" mass="73533">MSEPNEVVALLPTTSAETVATKVDAEPNAHHALLGITCVAIASLCFSFTVTFIKYMTFTFSSMEATFWRSVGVFVCNYIVVKVSDIRLDVPPEYRKLLLLRCISGFACMGFSFYAMSQMVLADASSLVFSSPIMTFFFASFSLLGTATMTGTKVLTMSILLFDYIQGALFLHEKIDVVSLLCAIVAFGGLICVVRPGLLFGYDHATAATDGSRIAVASAFLAALSQVFMFLTIRQLQGLNVFVIVHYFALASIILTMLWLALIQQSFYIPSTFLLWRAIVGTGICTFGGQMFLTRGFQLEKAGVAAVMRYLDVVFVFIWDSVILGEHINHWSIVGAMIILTCAVVIAILAKHVSEHHRLLPTTSLNVKPEYQPHALLGMACVALSSVCFSLMSTMIKLNTYTMTSIEAIFWRSIVAMALNYVSIWYSGKTLYVAPKDRMMLFYRCLAGFLSISFAFYALSQMVLADSSVIVFTSPVFTFFLGACLLHEHIDIPSFACSLLSFGGLICVVRPIFIFGYNHATAQTDGSWIAVGSALLGAIGQAFVFITVRKLKGIHFMVIVHYFMLFSMTGSLVYMLVVQRVFVVPSTLGIWLSVVGSGAFTFIGQLLLTKGFQLEKAGIASVMRYLDVVCVFIWDYLLLGEKINYWSVVGAAIICACAVVIALRKAHLS</sequence>
<feature type="transmembrane region" description="Helical" evidence="5">
    <location>
        <begin position="177"/>
        <end position="202"/>
    </location>
</feature>
<keyword evidence="4 5" id="KW-0472">Membrane</keyword>
<evidence type="ECO:0000313" key="8">
    <source>
        <dbReference type="Proteomes" id="UP000282087"/>
    </source>
</evidence>
<evidence type="ECO:0000256" key="3">
    <source>
        <dbReference type="ARBA" id="ARBA00022989"/>
    </source>
</evidence>
<feature type="domain" description="EamA" evidence="6">
    <location>
        <begin position="34"/>
        <end position="143"/>
    </location>
</feature>
<comment type="caution">
    <text evidence="7">The sequence shown here is derived from an EMBL/GenBank/DDBJ whole genome shotgun (WGS) entry which is preliminary data.</text>
</comment>
<dbReference type="PANTHER" id="PTHR22911">
    <property type="entry name" value="ACYL-MALONYL CONDENSING ENZYME-RELATED"/>
    <property type="match status" value="1"/>
</dbReference>
<feature type="transmembrane region" description="Helical" evidence="5">
    <location>
        <begin position="97"/>
        <end position="116"/>
    </location>
</feature>
<dbReference type="Proteomes" id="UP000282087">
    <property type="component" value="Unassembled WGS sequence"/>
</dbReference>
<feature type="transmembrane region" description="Helical" evidence="5">
    <location>
        <begin position="274"/>
        <end position="294"/>
    </location>
</feature>
<dbReference type="InterPro" id="IPR037185">
    <property type="entry name" value="EmrE-like"/>
</dbReference>
<organism evidence="7 8">
    <name type="scientific">Peronospora effusa</name>
    <dbReference type="NCBI Taxonomy" id="542832"/>
    <lineage>
        <taxon>Eukaryota</taxon>
        <taxon>Sar</taxon>
        <taxon>Stramenopiles</taxon>
        <taxon>Oomycota</taxon>
        <taxon>Peronosporomycetes</taxon>
        <taxon>Peronosporales</taxon>
        <taxon>Peronosporaceae</taxon>
        <taxon>Peronospora</taxon>
    </lineage>
</organism>
<protein>
    <recommendedName>
        <fullName evidence="6">EamA domain-containing protein</fullName>
    </recommendedName>
</protein>
<feature type="transmembrane region" description="Helical" evidence="5">
    <location>
        <begin position="214"/>
        <end position="233"/>
    </location>
</feature>
<feature type="transmembrane region" description="Helical" evidence="5">
    <location>
        <begin position="240"/>
        <end position="262"/>
    </location>
</feature>
<dbReference type="SUPFAM" id="SSF103481">
    <property type="entry name" value="Multidrug resistance efflux transporter EmrE"/>
    <property type="match status" value="3"/>
</dbReference>
<dbReference type="VEuPathDB" id="FungiDB:DD237_006993"/>
<dbReference type="STRING" id="542832.A0A3M6VF27"/>
<dbReference type="EMBL" id="QLLG01000258">
    <property type="protein sequence ID" value="RMX65259.1"/>
    <property type="molecule type" value="Genomic_DNA"/>
</dbReference>
<keyword evidence="3 5" id="KW-1133">Transmembrane helix</keyword>
<feature type="transmembrane region" description="Helical" evidence="5">
    <location>
        <begin position="495"/>
        <end position="516"/>
    </location>
</feature>
<evidence type="ECO:0000313" key="7">
    <source>
        <dbReference type="EMBL" id="RMX65259.1"/>
    </source>
</evidence>
<feature type="transmembrane region" description="Helical" evidence="5">
    <location>
        <begin position="588"/>
        <end position="608"/>
    </location>
</feature>
<evidence type="ECO:0000256" key="5">
    <source>
        <dbReference type="SAM" id="Phobius"/>
    </source>
</evidence>
<comment type="subcellular location">
    <subcellularLocation>
        <location evidence="1">Membrane</location>
        <topology evidence="1">Multi-pass membrane protein</topology>
    </subcellularLocation>
</comment>
<name>A0A3M6VF27_9STRA</name>
<proteinExistence type="predicted"/>
<evidence type="ECO:0000256" key="2">
    <source>
        <dbReference type="ARBA" id="ARBA00022692"/>
    </source>
</evidence>
<feature type="transmembrane region" description="Helical" evidence="5">
    <location>
        <begin position="331"/>
        <end position="354"/>
    </location>
</feature>
<evidence type="ECO:0000259" key="6">
    <source>
        <dbReference type="Pfam" id="PF00892"/>
    </source>
</evidence>
<keyword evidence="8" id="KW-1185">Reference proteome</keyword>
<keyword evidence="2 5" id="KW-0812">Transmembrane</keyword>
<feature type="domain" description="EamA" evidence="6">
    <location>
        <begin position="377"/>
        <end position="509"/>
    </location>
</feature>
<feature type="transmembrane region" description="Helical" evidence="5">
    <location>
        <begin position="465"/>
        <end position="486"/>
    </location>
</feature>
<feature type="transmembrane region" description="Helical" evidence="5">
    <location>
        <begin position="306"/>
        <end position="325"/>
    </location>
</feature>
<dbReference type="InterPro" id="IPR000620">
    <property type="entry name" value="EamA_dom"/>
</dbReference>
<dbReference type="Pfam" id="PF00892">
    <property type="entry name" value="EamA"/>
    <property type="match status" value="4"/>
</dbReference>
<gene>
    <name evidence="7" type="ORF">DD238_006075</name>
</gene>
<dbReference type="PANTHER" id="PTHR22911:SF6">
    <property type="entry name" value="SOLUTE CARRIER FAMILY 35 MEMBER G1"/>
    <property type="match status" value="1"/>
</dbReference>
<dbReference type="AlphaFoldDB" id="A0A3M6VF27"/>
<feature type="transmembrane region" description="Helical" evidence="5">
    <location>
        <begin position="617"/>
        <end position="637"/>
    </location>
</feature>
<feature type="transmembrane region" description="Helical" evidence="5">
    <location>
        <begin position="408"/>
        <end position="428"/>
    </location>
</feature>
<evidence type="ECO:0000256" key="1">
    <source>
        <dbReference type="ARBA" id="ARBA00004141"/>
    </source>
</evidence>
<feature type="domain" description="EamA" evidence="6">
    <location>
        <begin position="530"/>
        <end position="661"/>
    </location>
</feature>
<evidence type="ECO:0000256" key="4">
    <source>
        <dbReference type="ARBA" id="ARBA00023136"/>
    </source>
</evidence>
<feature type="transmembrane region" description="Helical" evidence="5">
    <location>
        <begin position="375"/>
        <end position="396"/>
    </location>
</feature>
<feature type="transmembrane region" description="Helical" evidence="5">
    <location>
        <begin position="136"/>
        <end position="165"/>
    </location>
</feature>